<evidence type="ECO:0000313" key="7">
    <source>
        <dbReference type="EMBL" id="KPU45361.1"/>
    </source>
</evidence>
<feature type="transmembrane region" description="Helical" evidence="5">
    <location>
        <begin position="225"/>
        <end position="255"/>
    </location>
</feature>
<feature type="transmembrane region" description="Helical" evidence="5">
    <location>
        <begin position="12"/>
        <end position="33"/>
    </location>
</feature>
<accession>A0A0P8WBR3</accession>
<dbReference type="Pfam" id="PF04932">
    <property type="entry name" value="Wzy_C"/>
    <property type="match status" value="1"/>
</dbReference>
<evidence type="ECO:0000256" key="3">
    <source>
        <dbReference type="ARBA" id="ARBA00022989"/>
    </source>
</evidence>
<feature type="transmembrane region" description="Helical" evidence="5">
    <location>
        <begin position="98"/>
        <end position="119"/>
    </location>
</feature>
<dbReference type="GO" id="GO:0016874">
    <property type="term" value="F:ligase activity"/>
    <property type="evidence" value="ECO:0007669"/>
    <property type="project" value="UniProtKB-KW"/>
</dbReference>
<dbReference type="InterPro" id="IPR051533">
    <property type="entry name" value="WaaL-like"/>
</dbReference>
<organism evidence="7 8">
    <name type="scientific">Oxobacter pfennigii</name>
    <dbReference type="NCBI Taxonomy" id="36849"/>
    <lineage>
        <taxon>Bacteria</taxon>
        <taxon>Bacillati</taxon>
        <taxon>Bacillota</taxon>
        <taxon>Clostridia</taxon>
        <taxon>Eubacteriales</taxon>
        <taxon>Clostridiaceae</taxon>
        <taxon>Oxobacter</taxon>
    </lineage>
</organism>
<dbReference type="InterPro" id="IPR007016">
    <property type="entry name" value="O-antigen_ligase-rel_domated"/>
</dbReference>
<dbReference type="STRING" id="36849.OXPF_10560"/>
<sequence>MMGIIKNIKNNGILFILLLIYITLVIFTPYIKIAGRENFEVTFILTILFVFLLPYAVKESFYEKNRSIRIIALLLSAIFLTDTISIVNFIIHNGFVNIISNIVPNIKVGLYILLAIAILPAGIDEDNHRFFLYKFLPALAFLIALVGIMQRTNLFNFNEWFTGYYISSESGRAVIDSLIEKQEWRRVLGTLSNPNFYSLQLMVLMACITSNIVHADDLKHKAVNLIIDIMLFLSLIFTQSRTGIAVVIMVFFYFMIVQTIKGGRKNIIKYLIAFLVILIVIALAVKYMDLYYIFDIIKYKFDVNSVNDRIKHWIEAINLFKFHPIVGIGPVIGVYYSSVDNEYIHILRNYGALGLLAHLSLYIYIFVATLKDIIRKSTSTMVRHYAMSVNLSVLAVLITNITMATFYHWRNFILLLFISLMWSKVRDY</sequence>
<keyword evidence="4 5" id="KW-0472">Membrane</keyword>
<evidence type="ECO:0000256" key="5">
    <source>
        <dbReference type="SAM" id="Phobius"/>
    </source>
</evidence>
<feature type="transmembrane region" description="Helical" evidence="5">
    <location>
        <begin position="350"/>
        <end position="370"/>
    </location>
</feature>
<name>A0A0P8WBR3_9CLOT</name>
<keyword evidence="2 5" id="KW-0812">Transmembrane</keyword>
<evidence type="ECO:0000256" key="2">
    <source>
        <dbReference type="ARBA" id="ARBA00022692"/>
    </source>
</evidence>
<feature type="transmembrane region" description="Helical" evidence="5">
    <location>
        <begin position="131"/>
        <end position="150"/>
    </location>
</feature>
<keyword evidence="7" id="KW-0436">Ligase</keyword>
<evidence type="ECO:0000256" key="4">
    <source>
        <dbReference type="ARBA" id="ARBA00023136"/>
    </source>
</evidence>
<protein>
    <submittedName>
        <fullName evidence="7">O-antigen ligase</fullName>
    </submittedName>
</protein>
<dbReference type="Proteomes" id="UP000050326">
    <property type="component" value="Unassembled WGS sequence"/>
</dbReference>
<proteinExistence type="predicted"/>
<dbReference type="PANTHER" id="PTHR37422">
    <property type="entry name" value="TEICHURONIC ACID BIOSYNTHESIS PROTEIN TUAE"/>
    <property type="match status" value="1"/>
</dbReference>
<feature type="transmembrane region" description="Helical" evidence="5">
    <location>
        <begin position="196"/>
        <end position="213"/>
    </location>
</feature>
<keyword evidence="3 5" id="KW-1133">Transmembrane helix</keyword>
<keyword evidence="8" id="KW-1185">Reference proteome</keyword>
<comment type="caution">
    <text evidence="7">The sequence shown here is derived from an EMBL/GenBank/DDBJ whole genome shotgun (WGS) entry which is preliminary data.</text>
</comment>
<feature type="transmembrane region" description="Helical" evidence="5">
    <location>
        <begin position="39"/>
        <end position="57"/>
    </location>
</feature>
<feature type="transmembrane region" description="Helical" evidence="5">
    <location>
        <begin position="69"/>
        <end position="92"/>
    </location>
</feature>
<evidence type="ECO:0000259" key="6">
    <source>
        <dbReference type="Pfam" id="PF04932"/>
    </source>
</evidence>
<dbReference type="PANTHER" id="PTHR37422:SF13">
    <property type="entry name" value="LIPOPOLYSACCHARIDE BIOSYNTHESIS PROTEIN PA4999-RELATED"/>
    <property type="match status" value="1"/>
</dbReference>
<feature type="transmembrane region" description="Helical" evidence="5">
    <location>
        <begin position="267"/>
        <end position="288"/>
    </location>
</feature>
<feature type="transmembrane region" description="Helical" evidence="5">
    <location>
        <begin position="319"/>
        <end position="338"/>
    </location>
</feature>
<dbReference type="EMBL" id="LKET01000024">
    <property type="protein sequence ID" value="KPU45361.1"/>
    <property type="molecule type" value="Genomic_DNA"/>
</dbReference>
<gene>
    <name evidence="7" type="ORF">OXPF_10560</name>
</gene>
<dbReference type="OrthoDB" id="9806320at2"/>
<dbReference type="GO" id="GO:0016020">
    <property type="term" value="C:membrane"/>
    <property type="evidence" value="ECO:0007669"/>
    <property type="project" value="UniProtKB-SubCell"/>
</dbReference>
<feature type="domain" description="O-antigen ligase-related" evidence="6">
    <location>
        <begin position="229"/>
        <end position="357"/>
    </location>
</feature>
<reference evidence="7 8" key="1">
    <citation type="submission" date="2015-09" db="EMBL/GenBank/DDBJ databases">
        <title>Genome sequence of Oxobacter pfennigii DSM 3222.</title>
        <authorList>
            <person name="Poehlein A."/>
            <person name="Bengelsdorf F.R."/>
            <person name="Schiel-Bengelsdorf B."/>
            <person name="Duerre P."/>
            <person name="Daniel R."/>
        </authorList>
    </citation>
    <scope>NUCLEOTIDE SEQUENCE [LARGE SCALE GENOMIC DNA]</scope>
    <source>
        <strain evidence="7 8">DSM 3222</strain>
    </source>
</reference>
<dbReference type="AlphaFoldDB" id="A0A0P8WBR3"/>
<dbReference type="RefSeq" id="WP_054874160.1">
    <property type="nucleotide sequence ID" value="NZ_LKET01000024.1"/>
</dbReference>
<evidence type="ECO:0000313" key="8">
    <source>
        <dbReference type="Proteomes" id="UP000050326"/>
    </source>
</evidence>
<evidence type="ECO:0000256" key="1">
    <source>
        <dbReference type="ARBA" id="ARBA00004141"/>
    </source>
</evidence>
<feature type="transmembrane region" description="Helical" evidence="5">
    <location>
        <begin position="382"/>
        <end position="401"/>
    </location>
</feature>
<comment type="subcellular location">
    <subcellularLocation>
        <location evidence="1">Membrane</location>
        <topology evidence="1">Multi-pass membrane protein</topology>
    </subcellularLocation>
</comment>